<comment type="caution">
    <text evidence="9">The sequence shown here is derived from an EMBL/GenBank/DDBJ whole genome shotgun (WGS) entry which is preliminary data.</text>
</comment>
<comment type="subcellular location">
    <subcellularLocation>
        <location evidence="1 6">Secreted</location>
    </subcellularLocation>
</comment>
<dbReference type="Proteomes" id="UP001209570">
    <property type="component" value="Unassembled WGS sequence"/>
</dbReference>
<keyword evidence="8" id="KW-0732">Signal</keyword>
<comment type="similarity">
    <text evidence="2 6">Belongs to the elicitin family.</text>
</comment>
<evidence type="ECO:0000256" key="8">
    <source>
        <dbReference type="SAM" id="SignalP"/>
    </source>
</evidence>
<dbReference type="GO" id="GO:0005576">
    <property type="term" value="C:extracellular region"/>
    <property type="evidence" value="ECO:0007669"/>
    <property type="project" value="UniProtKB-SubCell"/>
</dbReference>
<dbReference type="AlphaFoldDB" id="A0AAD5LTF2"/>
<evidence type="ECO:0000256" key="7">
    <source>
        <dbReference type="SAM" id="MobiDB-lite"/>
    </source>
</evidence>
<dbReference type="SMART" id="SM01187">
    <property type="entry name" value="Elicitin"/>
    <property type="match status" value="1"/>
</dbReference>
<dbReference type="SUPFAM" id="SSF48647">
    <property type="entry name" value="Fungal elicitin"/>
    <property type="match status" value="1"/>
</dbReference>
<comment type="function">
    <text evidence="6">Induces local and distal defense responses (incompatible hypersensitive reaction) in plants from the solanaceae and cruciferae families. Elicits leaf necrosis and causes the accumulation of pathogenesis-related proteins. Might interact with the lipidic molecules of the plasma membrane.</text>
</comment>
<protein>
    <recommendedName>
        <fullName evidence="6">Elicitin</fullName>
    </recommendedName>
</protein>
<dbReference type="Pfam" id="PF00964">
    <property type="entry name" value="Elicitin"/>
    <property type="match status" value="1"/>
</dbReference>
<accession>A0AAD5LTF2</accession>
<evidence type="ECO:0000256" key="4">
    <source>
        <dbReference type="ARBA" id="ARBA00022978"/>
    </source>
</evidence>
<sequence length="198" mass="18758">MKFFSVLVLAATAATAMAQTTPAPAGGDASACIAQLAPLLQDPVLKECTTESGLVFPPTAAPTEDVVKKACASKSCGALVAKVKGLGVASCTITGGVDIIGQVLEPIAKECKFDGQAAANGTAPSTPAGNSGSMAGSAAVGGKDDVVAPAAGSKATADASAPAAKGSVPTPTPSKTSGASSVVMAAGAAVAAATAMLL</sequence>
<gene>
    <name evidence="9" type="ORF">P43SY_009484</name>
</gene>
<evidence type="ECO:0000256" key="5">
    <source>
        <dbReference type="ARBA" id="ARBA00023157"/>
    </source>
</evidence>
<feature type="compositionally biased region" description="Low complexity" evidence="7">
    <location>
        <begin position="151"/>
        <end position="166"/>
    </location>
</feature>
<feature type="chain" id="PRO_5041991973" description="Elicitin" evidence="8">
    <location>
        <begin position="19"/>
        <end position="198"/>
    </location>
</feature>
<keyword evidence="3 6" id="KW-0964">Secreted</keyword>
<evidence type="ECO:0000313" key="9">
    <source>
        <dbReference type="EMBL" id="KAJ0391873.1"/>
    </source>
</evidence>
<organism evidence="9 10">
    <name type="scientific">Pythium insidiosum</name>
    <name type="common">Pythiosis disease agent</name>
    <dbReference type="NCBI Taxonomy" id="114742"/>
    <lineage>
        <taxon>Eukaryota</taxon>
        <taxon>Sar</taxon>
        <taxon>Stramenopiles</taxon>
        <taxon>Oomycota</taxon>
        <taxon>Peronosporomycetes</taxon>
        <taxon>Pythiales</taxon>
        <taxon>Pythiaceae</taxon>
        <taxon>Pythium</taxon>
    </lineage>
</organism>
<evidence type="ECO:0000256" key="1">
    <source>
        <dbReference type="ARBA" id="ARBA00004613"/>
    </source>
</evidence>
<dbReference type="Gene3D" id="1.10.239.10">
    <property type="entry name" value="Elicitin domain"/>
    <property type="match status" value="1"/>
</dbReference>
<keyword evidence="5 6" id="KW-1015">Disulfide bond</keyword>
<dbReference type="InterPro" id="IPR002200">
    <property type="entry name" value="Elicitin"/>
</dbReference>
<reference evidence="9" key="1">
    <citation type="submission" date="2021-12" db="EMBL/GenBank/DDBJ databases">
        <title>Prjna785345.</title>
        <authorList>
            <person name="Rujirawat T."/>
            <person name="Krajaejun T."/>
        </authorList>
    </citation>
    <scope>NUCLEOTIDE SEQUENCE</scope>
    <source>
        <strain evidence="9">Pi057C3</strain>
    </source>
</reference>
<evidence type="ECO:0000256" key="2">
    <source>
        <dbReference type="ARBA" id="ARBA00009544"/>
    </source>
</evidence>
<evidence type="ECO:0000256" key="6">
    <source>
        <dbReference type="RuleBase" id="RU368111"/>
    </source>
</evidence>
<keyword evidence="10" id="KW-1185">Reference proteome</keyword>
<keyword evidence="4 6" id="KW-0928">Hypersensitive response elicitation</keyword>
<dbReference type="InterPro" id="IPR036470">
    <property type="entry name" value="Elicitin_sf"/>
</dbReference>
<name>A0AAD5LTF2_PYTIN</name>
<dbReference type="GO" id="GO:0052040">
    <property type="term" value="P:symbiont-mediated perturbation of host programmed cell death"/>
    <property type="evidence" value="ECO:0007669"/>
    <property type="project" value="UniProtKB-UniRule"/>
</dbReference>
<dbReference type="EMBL" id="JAKCXM010000804">
    <property type="protein sequence ID" value="KAJ0391873.1"/>
    <property type="molecule type" value="Genomic_DNA"/>
</dbReference>
<evidence type="ECO:0000313" key="10">
    <source>
        <dbReference type="Proteomes" id="UP001209570"/>
    </source>
</evidence>
<feature type="region of interest" description="Disordered" evidence="7">
    <location>
        <begin position="151"/>
        <end position="179"/>
    </location>
</feature>
<proteinExistence type="inferred from homology"/>
<evidence type="ECO:0000256" key="3">
    <source>
        <dbReference type="ARBA" id="ARBA00022525"/>
    </source>
</evidence>
<feature type="signal peptide" evidence="8">
    <location>
        <begin position="1"/>
        <end position="18"/>
    </location>
</feature>